<dbReference type="EMBL" id="AP014704">
    <property type="protein sequence ID" value="BAQ44385.1"/>
    <property type="molecule type" value="Genomic_DNA"/>
</dbReference>
<evidence type="ECO:0000256" key="1">
    <source>
        <dbReference type="SAM" id="MobiDB-lite"/>
    </source>
</evidence>
<reference evidence="3" key="2">
    <citation type="submission" date="2015-01" db="EMBL/GenBank/DDBJ databases">
        <title>Complete genome sequence of Methylobacterium aquaticum strain 22A.</title>
        <authorList>
            <person name="Tani A."/>
            <person name="Ogura Y."/>
            <person name="Hayashi T."/>
        </authorList>
    </citation>
    <scope>NUCLEOTIDE SEQUENCE [LARGE SCALE GENOMIC DNA]</scope>
    <source>
        <strain evidence="3">MA-22A</strain>
    </source>
</reference>
<sequence>MITTYTMKKNAVRAARRLGLDADRVAQDTDGAWYVIEAVPVAPIAAVEGPALLDAHIHEHRDQELLAFAAASRARAAAEAIAALPAGTAAVYRALLASTEGGEEIDTQGRRWGAAYLDNARLAGMSAHTFAACLSVLAGAGLYRVLDGDAFGLVYLTGMDIAAPIGIKAGPGQFDDHCVLRVIRGEGFHAHIEALADARRNALDAEERVVTGMREYIDTLRTKGHKPGHRVMGDRAKPRTKAEEAAGPAPKEPRGKSAALIAAVRDLDGLTNSDIRRLTGWTKLGGFFTSCERAGLVLHRCREGADTRWFGVPAGEGGVRAYVQADGRWIAFGHYDDADDAVRAAAAEARSEDPTCTYTVGKKGEVYLFPIGAAAEAQAA</sequence>
<evidence type="ECO:0000313" key="2">
    <source>
        <dbReference type="EMBL" id="BAQ44385.1"/>
    </source>
</evidence>
<proteinExistence type="predicted"/>
<dbReference type="STRING" id="270351.Maq22A_c04920"/>
<gene>
    <name evidence="2" type="ORF">Maq22A_c04920</name>
</gene>
<dbReference type="OrthoDB" id="10012544at2"/>
<evidence type="ECO:0000313" key="3">
    <source>
        <dbReference type="Proteomes" id="UP000061432"/>
    </source>
</evidence>
<organism evidence="2 3">
    <name type="scientific">Methylobacterium aquaticum</name>
    <dbReference type="NCBI Taxonomy" id="270351"/>
    <lineage>
        <taxon>Bacteria</taxon>
        <taxon>Pseudomonadati</taxon>
        <taxon>Pseudomonadota</taxon>
        <taxon>Alphaproteobacteria</taxon>
        <taxon>Hyphomicrobiales</taxon>
        <taxon>Methylobacteriaceae</taxon>
        <taxon>Methylobacterium</taxon>
    </lineage>
</organism>
<reference evidence="2 3" key="1">
    <citation type="journal article" date="2015" name="Genome Announc.">
        <title>Complete Genome Sequence of Methylobacterium aquaticum Strain 22A, Isolated from Racomitrium japonicum Moss.</title>
        <authorList>
            <person name="Tani A."/>
            <person name="Ogura Y."/>
            <person name="Hayashi T."/>
            <person name="Kimbara K."/>
        </authorList>
    </citation>
    <scope>NUCLEOTIDE SEQUENCE [LARGE SCALE GENOMIC DNA]</scope>
    <source>
        <strain evidence="2 3">MA-22A</strain>
    </source>
</reference>
<dbReference type="PATRIC" id="fig|270351.10.peg.945"/>
<dbReference type="KEGG" id="maqu:Maq22A_c04920"/>
<name>A0A0C6FP38_9HYPH</name>
<dbReference type="Proteomes" id="UP000061432">
    <property type="component" value="Chromosome"/>
</dbReference>
<dbReference type="AlphaFoldDB" id="A0A0C6FP38"/>
<feature type="compositionally biased region" description="Basic and acidic residues" evidence="1">
    <location>
        <begin position="231"/>
        <end position="244"/>
    </location>
</feature>
<protein>
    <submittedName>
        <fullName evidence="2">Uncharacterized protein</fullName>
    </submittedName>
</protein>
<accession>A0A0C6FP38</accession>
<dbReference type="RefSeq" id="WP_060845908.1">
    <property type="nucleotide sequence ID" value="NZ_AP014704.1"/>
</dbReference>
<feature type="region of interest" description="Disordered" evidence="1">
    <location>
        <begin position="223"/>
        <end position="256"/>
    </location>
</feature>